<keyword evidence="5" id="KW-0862">Zinc</keyword>
<evidence type="ECO:0000256" key="3">
    <source>
        <dbReference type="ARBA" id="ARBA00022723"/>
    </source>
</evidence>
<dbReference type="EMBL" id="CM000882">
    <property type="protein sequence ID" value="KQK01486.1"/>
    <property type="molecule type" value="Genomic_DNA"/>
</dbReference>
<dbReference type="Pfam" id="PF13639">
    <property type="entry name" value="zf-RING_2"/>
    <property type="match status" value="1"/>
</dbReference>
<keyword evidence="7 9" id="KW-0472">Membrane</keyword>
<evidence type="ECO:0000256" key="4">
    <source>
        <dbReference type="ARBA" id="ARBA00022771"/>
    </source>
</evidence>
<dbReference type="GO" id="GO:0008270">
    <property type="term" value="F:zinc ion binding"/>
    <property type="evidence" value="ECO:0007669"/>
    <property type="project" value="UniProtKB-KW"/>
</dbReference>
<evidence type="ECO:0000256" key="7">
    <source>
        <dbReference type="ARBA" id="ARBA00023136"/>
    </source>
</evidence>
<dbReference type="PANTHER" id="PTHR46539">
    <property type="entry name" value="E3 UBIQUITIN-PROTEIN LIGASE ATL42"/>
    <property type="match status" value="1"/>
</dbReference>
<keyword evidence="3" id="KW-0479">Metal-binding</keyword>
<dbReference type="PROSITE" id="PS50089">
    <property type="entry name" value="ZF_RING_2"/>
    <property type="match status" value="1"/>
</dbReference>
<dbReference type="HOGENOM" id="CLU_013137_15_5_1"/>
<dbReference type="InterPro" id="IPR013083">
    <property type="entry name" value="Znf_RING/FYVE/PHD"/>
</dbReference>
<dbReference type="InterPro" id="IPR001841">
    <property type="entry name" value="Znf_RING"/>
</dbReference>
<dbReference type="AlphaFoldDB" id="I1IE85"/>
<sequence>MATGILSTVLLVAGVALMVLVHVLVVVWVLRRGFSESRRLSRVVGEHADQEAGDAGLTEEEVGELPCHDFKAELAGEEGGDCAVCLEALRDGERCVVLPRCGHGFHAECVGSWLRKSRLCPVCRDEVIVAGPRKEAGADGAEVAVELV</sequence>
<dbReference type="GeneID" id="100829816"/>
<dbReference type="RefSeq" id="XP_003572977.1">
    <property type="nucleotide sequence ID" value="XM_003572929.2"/>
</dbReference>
<accession>I1IE85</accession>
<dbReference type="OrthoDB" id="8062037at2759"/>
<dbReference type="KEGG" id="bdi:100829816"/>
<dbReference type="UniPathway" id="UPA00143"/>
<dbReference type="GO" id="GO:0016020">
    <property type="term" value="C:membrane"/>
    <property type="evidence" value="ECO:0007669"/>
    <property type="project" value="UniProtKB-SubCell"/>
</dbReference>
<keyword evidence="13" id="KW-1185">Reference proteome</keyword>
<evidence type="ECO:0000256" key="8">
    <source>
        <dbReference type="PROSITE-ProRule" id="PRU00175"/>
    </source>
</evidence>
<name>I1IE85_BRADI</name>
<dbReference type="GO" id="GO:0016567">
    <property type="term" value="P:protein ubiquitination"/>
    <property type="evidence" value="ECO:0000318"/>
    <property type="project" value="GO_Central"/>
</dbReference>
<evidence type="ECO:0000256" key="2">
    <source>
        <dbReference type="ARBA" id="ARBA00022692"/>
    </source>
</evidence>
<evidence type="ECO:0000259" key="10">
    <source>
        <dbReference type="PROSITE" id="PS50089"/>
    </source>
</evidence>
<feature type="transmembrane region" description="Helical" evidence="9">
    <location>
        <begin position="6"/>
        <end position="30"/>
    </location>
</feature>
<dbReference type="EnsemblPlants" id="KQK01486">
    <property type="protein sequence ID" value="KQK01486"/>
    <property type="gene ID" value="BRADI_3g56140v3"/>
</dbReference>
<evidence type="ECO:0000313" key="13">
    <source>
        <dbReference type="Proteomes" id="UP000008810"/>
    </source>
</evidence>
<reference evidence="12" key="3">
    <citation type="submission" date="2018-08" db="UniProtKB">
        <authorList>
            <consortium name="EnsemblPlants"/>
        </authorList>
    </citation>
    <scope>IDENTIFICATION</scope>
    <source>
        <strain evidence="12">cv. Bd21</strain>
    </source>
</reference>
<evidence type="ECO:0000313" key="11">
    <source>
        <dbReference type="EMBL" id="KQK01486.1"/>
    </source>
</evidence>
<protein>
    <recommendedName>
        <fullName evidence="10">RING-type domain-containing protein</fullName>
    </recommendedName>
</protein>
<reference evidence="11 12" key="1">
    <citation type="journal article" date="2010" name="Nature">
        <title>Genome sequencing and analysis of the model grass Brachypodium distachyon.</title>
        <authorList>
            <consortium name="International Brachypodium Initiative"/>
        </authorList>
    </citation>
    <scope>NUCLEOTIDE SEQUENCE [LARGE SCALE GENOMIC DNA]</scope>
    <source>
        <strain evidence="11">Bd21</strain>
        <strain evidence="12">cv. Bd21</strain>
    </source>
</reference>
<evidence type="ECO:0000256" key="6">
    <source>
        <dbReference type="ARBA" id="ARBA00022989"/>
    </source>
</evidence>
<proteinExistence type="predicted"/>
<feature type="domain" description="RING-type" evidence="10">
    <location>
        <begin position="82"/>
        <end position="124"/>
    </location>
</feature>
<organism evidence="11">
    <name type="scientific">Brachypodium distachyon</name>
    <name type="common">Purple false brome</name>
    <name type="synonym">Trachynia distachya</name>
    <dbReference type="NCBI Taxonomy" id="15368"/>
    <lineage>
        <taxon>Eukaryota</taxon>
        <taxon>Viridiplantae</taxon>
        <taxon>Streptophyta</taxon>
        <taxon>Embryophyta</taxon>
        <taxon>Tracheophyta</taxon>
        <taxon>Spermatophyta</taxon>
        <taxon>Magnoliopsida</taxon>
        <taxon>Liliopsida</taxon>
        <taxon>Poales</taxon>
        <taxon>Poaceae</taxon>
        <taxon>BOP clade</taxon>
        <taxon>Pooideae</taxon>
        <taxon>Stipodae</taxon>
        <taxon>Brachypodieae</taxon>
        <taxon>Brachypodium</taxon>
    </lineage>
</organism>
<evidence type="ECO:0000313" key="12">
    <source>
        <dbReference type="EnsemblPlants" id="KQK01486"/>
    </source>
</evidence>
<dbReference type="SUPFAM" id="SSF57850">
    <property type="entry name" value="RING/U-box"/>
    <property type="match status" value="1"/>
</dbReference>
<dbReference type="eggNOG" id="KOG0800">
    <property type="taxonomic scope" value="Eukaryota"/>
</dbReference>
<evidence type="ECO:0000256" key="1">
    <source>
        <dbReference type="ARBA" id="ARBA00004370"/>
    </source>
</evidence>
<keyword evidence="6 9" id="KW-1133">Transmembrane helix</keyword>
<dbReference type="Proteomes" id="UP000008810">
    <property type="component" value="Chromosome 3"/>
</dbReference>
<gene>
    <name evidence="12" type="primary">LOC100829816</name>
    <name evidence="11" type="ORF">BRADI_3g56140v3</name>
</gene>
<keyword evidence="2 9" id="KW-0812">Transmembrane</keyword>
<dbReference type="Gene3D" id="3.30.40.10">
    <property type="entry name" value="Zinc/RING finger domain, C3HC4 (zinc finger)"/>
    <property type="match status" value="1"/>
</dbReference>
<dbReference type="CDD" id="cd16454">
    <property type="entry name" value="RING-H2_PA-TM-RING"/>
    <property type="match status" value="1"/>
</dbReference>
<evidence type="ECO:0000256" key="9">
    <source>
        <dbReference type="SAM" id="Phobius"/>
    </source>
</evidence>
<dbReference type="SMART" id="SM00184">
    <property type="entry name" value="RING"/>
    <property type="match status" value="1"/>
</dbReference>
<keyword evidence="4 8" id="KW-0863">Zinc-finger</keyword>
<evidence type="ECO:0000256" key="5">
    <source>
        <dbReference type="ARBA" id="ARBA00022833"/>
    </source>
</evidence>
<dbReference type="OMA" id="ELPCHEF"/>
<comment type="subcellular location">
    <subcellularLocation>
        <location evidence="1">Membrane</location>
    </subcellularLocation>
</comment>
<reference evidence="11" key="2">
    <citation type="submission" date="2017-06" db="EMBL/GenBank/DDBJ databases">
        <title>WGS assembly of Brachypodium distachyon.</title>
        <authorList>
            <consortium name="The International Brachypodium Initiative"/>
            <person name="Lucas S."/>
            <person name="Harmon-Smith M."/>
            <person name="Lail K."/>
            <person name="Tice H."/>
            <person name="Grimwood J."/>
            <person name="Bruce D."/>
            <person name="Barry K."/>
            <person name="Shu S."/>
            <person name="Lindquist E."/>
            <person name="Wang M."/>
            <person name="Pitluck S."/>
            <person name="Vogel J.P."/>
            <person name="Garvin D.F."/>
            <person name="Mockler T.C."/>
            <person name="Schmutz J."/>
            <person name="Rokhsar D."/>
            <person name="Bevan M.W."/>
        </authorList>
    </citation>
    <scope>NUCLEOTIDE SEQUENCE</scope>
    <source>
        <strain evidence="11">Bd21</strain>
    </source>
</reference>
<dbReference type="PANTHER" id="PTHR46539:SF25">
    <property type="entry name" value="(WILD MALAYSIAN BANANA) HYPOTHETICAL PROTEIN"/>
    <property type="match status" value="1"/>
</dbReference>
<dbReference type="Gramene" id="KQK01486">
    <property type="protein sequence ID" value="KQK01486"/>
    <property type="gene ID" value="BRADI_3g56140v3"/>
</dbReference>